<dbReference type="Pfam" id="PF00141">
    <property type="entry name" value="peroxidase"/>
    <property type="match status" value="1"/>
</dbReference>
<keyword evidence="2 14" id="KW-0575">Peroxidase</keyword>
<evidence type="ECO:0000256" key="14">
    <source>
        <dbReference type="RuleBase" id="RU362060"/>
    </source>
</evidence>
<feature type="binding site" description="axial binding residue" evidence="11">
    <location>
        <position position="206"/>
    </location>
    <ligand>
        <name>heme b</name>
        <dbReference type="ChEBI" id="CHEBI:60344"/>
    </ligand>
    <ligandPart>
        <name>Fe</name>
        <dbReference type="ChEBI" id="CHEBI:18248"/>
    </ligandPart>
</feature>
<dbReference type="Gene3D" id="1.10.520.10">
    <property type="match status" value="1"/>
</dbReference>
<feature type="chain" id="PRO_5039456491" description="Peroxidase" evidence="15">
    <location>
        <begin position="39"/>
        <end position="336"/>
    </location>
</feature>
<sequence>MAPLCLTSASSQPKWSMPSYPLVHIFLLLILISTACKAQLNYNFYGSSCPNLAGLVRATITANLVRDPTVPAALLRLFFHDCQVQGCDGSILLDSQGGIDSERAAAANLGIRRLEFIDAIKASVERMCPNTVSCADLVVLAAREAVRITGGPFIEVPLGRRDGVTASSARAEAELPSAETGFAGFLQVFQSKGMTLEESVAILGAHTLGVGHCASVVNRLYPQRDRSIGPLFYSVLRLRCPARGAVQAGGGAVLPNDITALAFDTQYFSNAVAGRGLFRVDAEVARNPLTAPIVRFFNNNPAAFFQAFSSAFVKLSLSNVLTASQGEIRRNCRLVN</sequence>
<reference evidence="17" key="1">
    <citation type="submission" date="2021-01" db="EMBL/GenBank/DDBJ databases">
        <title>Adiantum capillus-veneris genome.</title>
        <authorList>
            <person name="Fang Y."/>
            <person name="Liao Q."/>
        </authorList>
    </citation>
    <scope>NUCLEOTIDE SEQUENCE</scope>
    <source>
        <strain evidence="17">H3</strain>
        <tissue evidence="17">Leaf</tissue>
    </source>
</reference>
<evidence type="ECO:0000256" key="1">
    <source>
        <dbReference type="ARBA" id="ARBA00000189"/>
    </source>
</evidence>
<comment type="catalytic activity">
    <reaction evidence="1 14">
        <text>2 a phenolic donor + H2O2 = 2 a phenolic radical donor + 2 H2O</text>
        <dbReference type="Rhea" id="RHEA:56136"/>
        <dbReference type="ChEBI" id="CHEBI:15377"/>
        <dbReference type="ChEBI" id="CHEBI:16240"/>
        <dbReference type="ChEBI" id="CHEBI:139520"/>
        <dbReference type="ChEBI" id="CHEBI:139521"/>
        <dbReference type="EC" id="1.11.1.7"/>
    </reaction>
</comment>
<evidence type="ECO:0000259" key="16">
    <source>
        <dbReference type="PROSITE" id="PS50873"/>
    </source>
</evidence>
<keyword evidence="14" id="KW-0964">Secreted</keyword>
<evidence type="ECO:0000256" key="8">
    <source>
        <dbReference type="ARBA" id="ARBA00023157"/>
    </source>
</evidence>
<evidence type="ECO:0000256" key="3">
    <source>
        <dbReference type="ARBA" id="ARBA00022617"/>
    </source>
</evidence>
<evidence type="ECO:0000256" key="9">
    <source>
        <dbReference type="PIRSR" id="PIRSR600823-1"/>
    </source>
</evidence>
<feature type="site" description="Transition state stabilizer" evidence="12">
    <location>
        <position position="76"/>
    </location>
</feature>
<dbReference type="PRINTS" id="PR00458">
    <property type="entry name" value="PEROXIDASE"/>
</dbReference>
<dbReference type="EC" id="1.11.1.7" evidence="14"/>
<dbReference type="GO" id="GO:0005576">
    <property type="term" value="C:extracellular region"/>
    <property type="evidence" value="ECO:0007669"/>
    <property type="project" value="UniProtKB-SubCell"/>
</dbReference>
<dbReference type="PROSITE" id="PS50873">
    <property type="entry name" value="PEROXIDASE_4"/>
    <property type="match status" value="1"/>
</dbReference>
<dbReference type="FunFam" id="1.10.420.10:FF:000001">
    <property type="entry name" value="Peroxidase"/>
    <property type="match status" value="1"/>
</dbReference>
<feature type="binding site" evidence="11">
    <location>
        <position position="257"/>
    </location>
    <ligand>
        <name>Ca(2+)</name>
        <dbReference type="ChEBI" id="CHEBI:29108"/>
        <label>2</label>
    </ligand>
</feature>
<dbReference type="Proteomes" id="UP000886520">
    <property type="component" value="Chromosome 1"/>
</dbReference>
<dbReference type="FunFam" id="1.10.520.10:FF:000009">
    <property type="entry name" value="Peroxidase"/>
    <property type="match status" value="1"/>
</dbReference>
<evidence type="ECO:0000313" key="18">
    <source>
        <dbReference type="Proteomes" id="UP000886520"/>
    </source>
</evidence>
<feature type="binding site" evidence="11">
    <location>
        <position position="264"/>
    </location>
    <ligand>
        <name>Ca(2+)</name>
        <dbReference type="ChEBI" id="CHEBI:29108"/>
        <label>2</label>
    </ligand>
</feature>
<accession>A0A9D4ZTE0</accession>
<dbReference type="InterPro" id="IPR000823">
    <property type="entry name" value="Peroxidase_pln"/>
</dbReference>
<feature type="binding site" evidence="11">
    <location>
        <position position="90"/>
    </location>
    <ligand>
        <name>Ca(2+)</name>
        <dbReference type="ChEBI" id="CHEBI:29108"/>
        <label>1</label>
    </ligand>
</feature>
<dbReference type="SUPFAM" id="SSF48113">
    <property type="entry name" value="Heme-dependent peroxidases"/>
    <property type="match status" value="1"/>
</dbReference>
<dbReference type="AlphaFoldDB" id="A0A9D4ZTE0"/>
<feature type="binding site" evidence="10">
    <location>
        <position position="176"/>
    </location>
    <ligand>
        <name>substrate</name>
    </ligand>
</feature>
<comment type="subcellular location">
    <subcellularLocation>
        <location evidence="14">Secreted</location>
    </subcellularLocation>
</comment>
<keyword evidence="3 14" id="KW-0349">Heme</keyword>
<feature type="binding site" evidence="11">
    <location>
        <position position="88"/>
    </location>
    <ligand>
        <name>Ca(2+)</name>
        <dbReference type="ChEBI" id="CHEBI:29108"/>
        <label>1</label>
    </ligand>
</feature>
<feature type="signal peptide" evidence="15">
    <location>
        <begin position="1"/>
        <end position="38"/>
    </location>
</feature>
<evidence type="ECO:0000256" key="6">
    <source>
        <dbReference type="ARBA" id="ARBA00023002"/>
    </source>
</evidence>
<gene>
    <name evidence="17" type="ORF">GOP47_0000779</name>
</gene>
<organism evidence="17 18">
    <name type="scientific">Adiantum capillus-veneris</name>
    <name type="common">Maidenhair fern</name>
    <dbReference type="NCBI Taxonomy" id="13818"/>
    <lineage>
        <taxon>Eukaryota</taxon>
        <taxon>Viridiplantae</taxon>
        <taxon>Streptophyta</taxon>
        <taxon>Embryophyta</taxon>
        <taxon>Tracheophyta</taxon>
        <taxon>Polypodiopsida</taxon>
        <taxon>Polypodiidae</taxon>
        <taxon>Polypodiales</taxon>
        <taxon>Pteridineae</taxon>
        <taxon>Pteridaceae</taxon>
        <taxon>Vittarioideae</taxon>
        <taxon>Adiantum</taxon>
    </lineage>
</organism>
<evidence type="ECO:0000256" key="4">
    <source>
        <dbReference type="ARBA" id="ARBA00022723"/>
    </source>
</evidence>
<name>A0A9D4ZTE0_ADICA</name>
<keyword evidence="6 14" id="KW-0560">Oxidoreductase</keyword>
<feature type="active site" description="Proton acceptor" evidence="9">
    <location>
        <position position="80"/>
    </location>
</feature>
<feature type="domain" description="Plant heme peroxidase family profile" evidence="16">
    <location>
        <begin position="39"/>
        <end position="336"/>
    </location>
</feature>
<feature type="disulfide bond" evidence="13">
    <location>
        <begin position="82"/>
        <end position="87"/>
    </location>
</feature>
<feature type="binding site" evidence="11">
    <location>
        <position position="207"/>
    </location>
    <ligand>
        <name>Ca(2+)</name>
        <dbReference type="ChEBI" id="CHEBI:29108"/>
        <label>2</label>
    </ligand>
</feature>
<comment type="cofactor">
    <cofactor evidence="11 14">
        <name>heme b</name>
        <dbReference type="ChEBI" id="CHEBI:60344"/>
    </cofactor>
    <text evidence="11 14">Binds 1 heme b (iron(II)-protoporphyrin IX) group per subunit.</text>
</comment>
<dbReference type="PANTHER" id="PTHR31517">
    <property type="match status" value="1"/>
</dbReference>
<comment type="cofactor">
    <cofactor evidence="11 14">
        <name>Ca(2+)</name>
        <dbReference type="ChEBI" id="CHEBI:29108"/>
    </cofactor>
    <text evidence="11 14">Binds 2 calcium ions per subunit.</text>
</comment>
<evidence type="ECO:0000256" key="13">
    <source>
        <dbReference type="PIRSR" id="PIRSR600823-5"/>
    </source>
</evidence>
<dbReference type="PRINTS" id="PR00461">
    <property type="entry name" value="PLPEROXIDASE"/>
</dbReference>
<evidence type="ECO:0000256" key="2">
    <source>
        <dbReference type="ARBA" id="ARBA00022559"/>
    </source>
</evidence>
<dbReference type="CDD" id="cd00693">
    <property type="entry name" value="secretory_peroxidase"/>
    <property type="match status" value="1"/>
</dbReference>
<dbReference type="Gene3D" id="1.10.420.10">
    <property type="entry name" value="Peroxidase, domain 2"/>
    <property type="match status" value="1"/>
</dbReference>
<dbReference type="GO" id="GO:0046872">
    <property type="term" value="F:metal ion binding"/>
    <property type="evidence" value="ECO:0007669"/>
    <property type="project" value="UniProtKB-UniRule"/>
</dbReference>
<feature type="binding site" evidence="11">
    <location>
        <position position="84"/>
    </location>
    <ligand>
        <name>Ca(2+)</name>
        <dbReference type="ChEBI" id="CHEBI:29108"/>
        <label>1</label>
    </ligand>
</feature>
<keyword evidence="15" id="KW-0732">Signal</keyword>
<evidence type="ECO:0000256" key="12">
    <source>
        <dbReference type="PIRSR" id="PIRSR600823-4"/>
    </source>
</evidence>
<dbReference type="GO" id="GO:0006979">
    <property type="term" value="P:response to oxidative stress"/>
    <property type="evidence" value="ECO:0007669"/>
    <property type="project" value="UniProtKB-UniRule"/>
</dbReference>
<feature type="disulfide bond" evidence="13">
    <location>
        <begin position="134"/>
        <end position="332"/>
    </location>
</feature>
<feature type="disulfide bond" evidence="13">
    <location>
        <begin position="213"/>
        <end position="240"/>
    </location>
</feature>
<dbReference type="InterPro" id="IPR010255">
    <property type="entry name" value="Haem_peroxidase_sf"/>
</dbReference>
<evidence type="ECO:0000256" key="10">
    <source>
        <dbReference type="PIRSR" id="PIRSR600823-2"/>
    </source>
</evidence>
<dbReference type="GO" id="GO:0042744">
    <property type="term" value="P:hydrogen peroxide catabolic process"/>
    <property type="evidence" value="ECO:0007669"/>
    <property type="project" value="UniProtKB-KW"/>
</dbReference>
<keyword evidence="18" id="KW-1185">Reference proteome</keyword>
<feature type="disulfide bond" evidence="13">
    <location>
        <begin position="49"/>
        <end position="128"/>
    </location>
</feature>
<dbReference type="GO" id="GO:0140825">
    <property type="term" value="F:lactoperoxidase activity"/>
    <property type="evidence" value="ECO:0007669"/>
    <property type="project" value="UniProtKB-EC"/>
</dbReference>
<keyword evidence="5 11" id="KW-0106">Calcium</keyword>
<dbReference type="PANTHER" id="PTHR31517:SF81">
    <property type="entry name" value="PEROXIDASE"/>
    <property type="match status" value="1"/>
</dbReference>
<feature type="binding site" evidence="11">
    <location>
        <position position="102"/>
    </location>
    <ligand>
        <name>Ca(2+)</name>
        <dbReference type="ChEBI" id="CHEBI:29108"/>
        <label>1</label>
    </ligand>
</feature>
<comment type="function">
    <text evidence="14">Removal of H(2)O(2), oxidation of toxic reductants, biosynthesis and degradation of lignin, suberization, auxin catabolism, response to environmental stresses such as wounding, pathogen attack and oxidative stress.</text>
</comment>
<evidence type="ECO:0000313" key="17">
    <source>
        <dbReference type="EMBL" id="KAI5084610.1"/>
    </source>
</evidence>
<keyword evidence="8 13" id="KW-1015">Disulfide bond</keyword>
<dbReference type="InterPro" id="IPR002016">
    <property type="entry name" value="Haem_peroxidase"/>
</dbReference>
<protein>
    <recommendedName>
        <fullName evidence="14">Peroxidase</fullName>
        <ecNumber evidence="14">1.11.1.7</ecNumber>
    </recommendedName>
</protein>
<evidence type="ECO:0000256" key="7">
    <source>
        <dbReference type="ARBA" id="ARBA00023004"/>
    </source>
</evidence>
<dbReference type="EMBL" id="JABFUD020000001">
    <property type="protein sequence ID" value="KAI5084610.1"/>
    <property type="molecule type" value="Genomic_DNA"/>
</dbReference>
<comment type="caution">
    <text evidence="17">The sequence shown here is derived from an EMBL/GenBank/DDBJ whole genome shotgun (WGS) entry which is preliminary data.</text>
</comment>
<keyword evidence="4 11" id="KW-0479">Metal-binding</keyword>
<comment type="similarity">
    <text evidence="14">Belongs to the peroxidase family. Classical plant (class III) peroxidase subfamily.</text>
</comment>
<feature type="binding site" evidence="11">
    <location>
        <position position="86"/>
    </location>
    <ligand>
        <name>Ca(2+)</name>
        <dbReference type="ChEBI" id="CHEBI:29108"/>
        <label>1</label>
    </ligand>
</feature>
<proteinExistence type="inferred from homology"/>
<dbReference type="GO" id="GO:0020037">
    <property type="term" value="F:heme binding"/>
    <property type="evidence" value="ECO:0007669"/>
    <property type="project" value="UniProtKB-UniRule"/>
</dbReference>
<evidence type="ECO:0000256" key="11">
    <source>
        <dbReference type="PIRSR" id="PIRSR600823-3"/>
    </source>
</evidence>
<evidence type="ECO:0000256" key="5">
    <source>
        <dbReference type="ARBA" id="ARBA00022837"/>
    </source>
</evidence>
<evidence type="ECO:0000256" key="15">
    <source>
        <dbReference type="SAM" id="SignalP"/>
    </source>
</evidence>
<keyword evidence="7 11" id="KW-0408">Iron</keyword>
<dbReference type="OrthoDB" id="2113341at2759"/>
<dbReference type="InterPro" id="IPR033905">
    <property type="entry name" value="Secretory_peroxidase"/>
</dbReference>
<keyword evidence="14" id="KW-0376">Hydrogen peroxide</keyword>
<feature type="binding site" evidence="11">
    <location>
        <position position="81"/>
    </location>
    <ligand>
        <name>Ca(2+)</name>
        <dbReference type="ChEBI" id="CHEBI:29108"/>
        <label>1</label>
    </ligand>
</feature>